<dbReference type="Proteomes" id="UP000011731">
    <property type="component" value="Unassembled WGS sequence"/>
</dbReference>
<protein>
    <submittedName>
        <fullName evidence="1">Uncharacterized protein</fullName>
    </submittedName>
</protein>
<evidence type="ECO:0000313" key="1">
    <source>
        <dbReference type="EMBL" id="EME55995.1"/>
    </source>
</evidence>
<reference evidence="1 2" key="1">
    <citation type="journal article" date="2013" name="Genome Announc.">
        <title>Draft Genome Sequence of Rhodococcus ruber Strain BKS 20-38.</title>
        <authorList>
            <person name="Bala M."/>
            <person name="Kumar S."/>
            <person name="Raghava G.P."/>
            <person name="Mayilraj S."/>
        </authorList>
    </citation>
    <scope>NUCLEOTIDE SEQUENCE [LARGE SCALE GENOMIC DNA]</scope>
    <source>
        <strain evidence="1 2">BKS 20-38</strain>
    </source>
</reference>
<organism evidence="1 2">
    <name type="scientific">Rhodococcus ruber BKS 20-38</name>
    <dbReference type="NCBI Taxonomy" id="1278076"/>
    <lineage>
        <taxon>Bacteria</taxon>
        <taxon>Bacillati</taxon>
        <taxon>Actinomycetota</taxon>
        <taxon>Actinomycetes</taxon>
        <taxon>Mycobacteriales</taxon>
        <taxon>Nocardiaceae</taxon>
        <taxon>Rhodococcus</taxon>
    </lineage>
</organism>
<dbReference type="AlphaFoldDB" id="M2Y334"/>
<accession>M2Y334</accession>
<proteinExistence type="predicted"/>
<sequence length="59" mass="7204">MIETKEPTAMTNKEPMTQQRREAFWRTYGWTPDLPETERRKIEEYWTDAEIEEAQHLGF</sequence>
<keyword evidence="2" id="KW-1185">Reference proteome</keyword>
<name>M2Y334_9NOCA</name>
<gene>
    <name evidence="1" type="ORF">G352_22316</name>
</gene>
<dbReference type="EMBL" id="AOEX01000083">
    <property type="protein sequence ID" value="EME55995.1"/>
    <property type="molecule type" value="Genomic_DNA"/>
</dbReference>
<evidence type="ECO:0000313" key="2">
    <source>
        <dbReference type="Proteomes" id="UP000011731"/>
    </source>
</evidence>
<comment type="caution">
    <text evidence="1">The sequence shown here is derived from an EMBL/GenBank/DDBJ whole genome shotgun (WGS) entry which is preliminary data.</text>
</comment>